<dbReference type="GO" id="GO:0009306">
    <property type="term" value="P:protein secretion"/>
    <property type="evidence" value="ECO:0007669"/>
    <property type="project" value="UniProtKB-UniRule"/>
</dbReference>
<dbReference type="GO" id="GO:0065002">
    <property type="term" value="P:intracellular protein transmembrane transport"/>
    <property type="evidence" value="ECO:0007669"/>
    <property type="project" value="UniProtKB-UniRule"/>
</dbReference>
<comment type="subunit">
    <text evidence="9">Component of the Sec protein translocase complex. Heterotrimer consisting of SecY, SecE and SecG subunits. The heterotrimers can form oligomers, although 1 heterotrimer is thought to be able to translocate proteins. Interacts with the ribosome. Interacts with SecDF, and other proteins may be involved. Interacts with SecA.</text>
</comment>
<keyword evidence="6 9" id="KW-1133">Transmembrane helix</keyword>
<comment type="similarity">
    <text evidence="9">Belongs to the SecE/SEC61-gamma family.</text>
</comment>
<keyword evidence="8 9" id="KW-0472">Membrane</keyword>
<dbReference type="HAMAP" id="MF_00422">
    <property type="entry name" value="SecE"/>
    <property type="match status" value="1"/>
</dbReference>
<evidence type="ECO:0000256" key="5">
    <source>
        <dbReference type="ARBA" id="ARBA00022927"/>
    </source>
</evidence>
<name>A0A7W7M3K8_9MICC</name>
<evidence type="ECO:0000313" key="10">
    <source>
        <dbReference type="EMBL" id="MBB4735750.1"/>
    </source>
</evidence>
<dbReference type="Pfam" id="PF00584">
    <property type="entry name" value="SecE"/>
    <property type="match status" value="1"/>
</dbReference>
<dbReference type="PANTHER" id="PTHR33910">
    <property type="entry name" value="PROTEIN TRANSLOCASE SUBUNIT SECE"/>
    <property type="match status" value="1"/>
</dbReference>
<dbReference type="GO" id="GO:0043952">
    <property type="term" value="P:protein transport by the Sec complex"/>
    <property type="evidence" value="ECO:0007669"/>
    <property type="project" value="UniProtKB-UniRule"/>
</dbReference>
<dbReference type="RefSeq" id="WP_184241429.1">
    <property type="nucleotide sequence ID" value="NZ_JACHNA010000001.1"/>
</dbReference>
<accession>A0A7W7M3K8</accession>
<dbReference type="Proteomes" id="UP000540191">
    <property type="component" value="Unassembled WGS sequence"/>
</dbReference>
<keyword evidence="4 9" id="KW-0812">Transmembrane</keyword>
<keyword evidence="11" id="KW-1185">Reference proteome</keyword>
<evidence type="ECO:0000256" key="2">
    <source>
        <dbReference type="ARBA" id="ARBA00022448"/>
    </source>
</evidence>
<dbReference type="InterPro" id="IPR005807">
    <property type="entry name" value="SecE_bac"/>
</dbReference>
<evidence type="ECO:0000256" key="4">
    <source>
        <dbReference type="ARBA" id="ARBA00022692"/>
    </source>
</evidence>
<organism evidence="10 11">
    <name type="scientific">Micrococcus cohnii</name>
    <dbReference type="NCBI Taxonomy" id="993416"/>
    <lineage>
        <taxon>Bacteria</taxon>
        <taxon>Bacillati</taxon>
        <taxon>Actinomycetota</taxon>
        <taxon>Actinomycetes</taxon>
        <taxon>Micrococcales</taxon>
        <taxon>Micrococcaceae</taxon>
        <taxon>Micrococcus</taxon>
    </lineage>
</organism>
<dbReference type="Gene3D" id="1.20.5.1030">
    <property type="entry name" value="Preprotein translocase secy subunit"/>
    <property type="match status" value="1"/>
</dbReference>
<dbReference type="GO" id="GO:0006605">
    <property type="term" value="P:protein targeting"/>
    <property type="evidence" value="ECO:0007669"/>
    <property type="project" value="UniProtKB-UniRule"/>
</dbReference>
<evidence type="ECO:0000256" key="9">
    <source>
        <dbReference type="HAMAP-Rule" id="MF_00422"/>
    </source>
</evidence>
<dbReference type="InterPro" id="IPR038379">
    <property type="entry name" value="SecE_sf"/>
</dbReference>
<sequence>MSETAVNGRQSGSASKRRGLFARITLFLRQVWDELRKVVTPTREELLRMTGIVLAFVAFMILLVMGLDWLFGLAAGFTFGGGGPGA</sequence>
<dbReference type="InterPro" id="IPR001901">
    <property type="entry name" value="Translocase_SecE/Sec61-g"/>
</dbReference>
<keyword evidence="7 9" id="KW-0811">Translocation</keyword>
<protein>
    <recommendedName>
        <fullName evidence="9">Protein translocase subunit SecE</fullName>
    </recommendedName>
</protein>
<keyword evidence="2 9" id="KW-0813">Transport</keyword>
<comment type="caution">
    <text evidence="10">The sequence shown here is derived from an EMBL/GenBank/DDBJ whole genome shotgun (WGS) entry which is preliminary data.</text>
</comment>
<evidence type="ECO:0000256" key="1">
    <source>
        <dbReference type="ARBA" id="ARBA00004370"/>
    </source>
</evidence>
<dbReference type="GO" id="GO:0008320">
    <property type="term" value="F:protein transmembrane transporter activity"/>
    <property type="evidence" value="ECO:0007669"/>
    <property type="project" value="UniProtKB-UniRule"/>
</dbReference>
<comment type="subcellular location">
    <subcellularLocation>
        <location evidence="9">Cell membrane</location>
        <topology evidence="9">Single-pass membrane protein</topology>
    </subcellularLocation>
    <subcellularLocation>
        <location evidence="1">Membrane</location>
    </subcellularLocation>
</comment>
<feature type="transmembrane region" description="Helical" evidence="9">
    <location>
        <begin position="46"/>
        <end position="67"/>
    </location>
</feature>
<evidence type="ECO:0000313" key="11">
    <source>
        <dbReference type="Proteomes" id="UP000540191"/>
    </source>
</evidence>
<evidence type="ECO:0000256" key="7">
    <source>
        <dbReference type="ARBA" id="ARBA00023010"/>
    </source>
</evidence>
<dbReference type="EMBL" id="JACHNA010000001">
    <property type="protein sequence ID" value="MBB4735750.1"/>
    <property type="molecule type" value="Genomic_DNA"/>
</dbReference>
<keyword evidence="5 9" id="KW-0653">Protein transport</keyword>
<dbReference type="NCBIfam" id="TIGR00964">
    <property type="entry name" value="secE_bact"/>
    <property type="match status" value="1"/>
</dbReference>
<proteinExistence type="inferred from homology"/>
<reference evidence="10 11" key="1">
    <citation type="submission" date="2020-08" db="EMBL/GenBank/DDBJ databases">
        <title>Sequencing the genomes of 1000 actinobacteria strains.</title>
        <authorList>
            <person name="Klenk H.-P."/>
        </authorList>
    </citation>
    <scope>NUCLEOTIDE SEQUENCE [LARGE SCALE GENOMIC DNA]</scope>
    <source>
        <strain evidence="10 11">DSM 23974</strain>
    </source>
</reference>
<evidence type="ECO:0000256" key="3">
    <source>
        <dbReference type="ARBA" id="ARBA00022475"/>
    </source>
</evidence>
<comment type="function">
    <text evidence="9">Essential subunit of the Sec protein translocation channel SecYEG. Clamps together the 2 halves of SecY. May contact the channel plug during translocation.</text>
</comment>
<evidence type="ECO:0000256" key="6">
    <source>
        <dbReference type="ARBA" id="ARBA00022989"/>
    </source>
</evidence>
<dbReference type="AlphaFoldDB" id="A0A7W7M3K8"/>
<gene>
    <name evidence="9" type="primary">secE</name>
    <name evidence="10" type="ORF">HDA30_001258</name>
</gene>
<evidence type="ECO:0000256" key="8">
    <source>
        <dbReference type="ARBA" id="ARBA00023136"/>
    </source>
</evidence>
<dbReference type="PANTHER" id="PTHR33910:SF1">
    <property type="entry name" value="PROTEIN TRANSLOCASE SUBUNIT SECE"/>
    <property type="match status" value="1"/>
</dbReference>
<keyword evidence="3 9" id="KW-1003">Cell membrane</keyword>
<dbReference type="GO" id="GO:0005886">
    <property type="term" value="C:plasma membrane"/>
    <property type="evidence" value="ECO:0007669"/>
    <property type="project" value="UniProtKB-SubCell"/>
</dbReference>